<organism evidence="1 2">
    <name type="scientific">Piloderma croceum (strain F 1598)</name>
    <dbReference type="NCBI Taxonomy" id="765440"/>
    <lineage>
        <taxon>Eukaryota</taxon>
        <taxon>Fungi</taxon>
        <taxon>Dikarya</taxon>
        <taxon>Basidiomycota</taxon>
        <taxon>Agaricomycotina</taxon>
        <taxon>Agaricomycetes</taxon>
        <taxon>Agaricomycetidae</taxon>
        <taxon>Atheliales</taxon>
        <taxon>Atheliaceae</taxon>
        <taxon>Piloderma</taxon>
    </lineage>
</organism>
<gene>
    <name evidence="1" type="ORF">PILCRDRAFT_25924</name>
</gene>
<protein>
    <submittedName>
        <fullName evidence="1">Uncharacterized protein</fullName>
    </submittedName>
</protein>
<reference evidence="2" key="2">
    <citation type="submission" date="2015-01" db="EMBL/GenBank/DDBJ databases">
        <title>Evolutionary Origins and Diversification of the Mycorrhizal Mutualists.</title>
        <authorList>
            <consortium name="DOE Joint Genome Institute"/>
            <consortium name="Mycorrhizal Genomics Consortium"/>
            <person name="Kohler A."/>
            <person name="Kuo A."/>
            <person name="Nagy L.G."/>
            <person name="Floudas D."/>
            <person name="Copeland A."/>
            <person name="Barry K.W."/>
            <person name="Cichocki N."/>
            <person name="Veneault-Fourrey C."/>
            <person name="LaButti K."/>
            <person name="Lindquist E.A."/>
            <person name="Lipzen A."/>
            <person name="Lundell T."/>
            <person name="Morin E."/>
            <person name="Murat C."/>
            <person name="Riley R."/>
            <person name="Ohm R."/>
            <person name="Sun H."/>
            <person name="Tunlid A."/>
            <person name="Henrissat B."/>
            <person name="Grigoriev I.V."/>
            <person name="Hibbett D.S."/>
            <person name="Martin F."/>
        </authorList>
    </citation>
    <scope>NUCLEOTIDE SEQUENCE [LARGE SCALE GENOMIC DNA]</scope>
    <source>
        <strain evidence="2">F 1598</strain>
    </source>
</reference>
<reference evidence="1 2" key="1">
    <citation type="submission" date="2014-04" db="EMBL/GenBank/DDBJ databases">
        <authorList>
            <consortium name="DOE Joint Genome Institute"/>
            <person name="Kuo A."/>
            <person name="Tarkka M."/>
            <person name="Buscot F."/>
            <person name="Kohler A."/>
            <person name="Nagy L.G."/>
            <person name="Floudas D."/>
            <person name="Copeland A."/>
            <person name="Barry K.W."/>
            <person name="Cichocki N."/>
            <person name="Veneault-Fourrey C."/>
            <person name="LaButti K."/>
            <person name="Lindquist E.A."/>
            <person name="Lipzen A."/>
            <person name="Lundell T."/>
            <person name="Morin E."/>
            <person name="Murat C."/>
            <person name="Sun H."/>
            <person name="Tunlid A."/>
            <person name="Henrissat B."/>
            <person name="Grigoriev I.V."/>
            <person name="Hibbett D.S."/>
            <person name="Martin F."/>
            <person name="Nordberg H.P."/>
            <person name="Cantor M.N."/>
            <person name="Hua S.X."/>
        </authorList>
    </citation>
    <scope>NUCLEOTIDE SEQUENCE [LARGE SCALE GENOMIC DNA]</scope>
    <source>
        <strain evidence="1 2">F 1598</strain>
    </source>
</reference>
<accession>A0A0C3FKL8</accession>
<feature type="non-terminal residue" evidence="1">
    <location>
        <position position="181"/>
    </location>
</feature>
<dbReference type="STRING" id="765440.A0A0C3FKL8"/>
<dbReference type="AlphaFoldDB" id="A0A0C3FKL8"/>
<evidence type="ECO:0000313" key="2">
    <source>
        <dbReference type="Proteomes" id="UP000054166"/>
    </source>
</evidence>
<dbReference type="Proteomes" id="UP000054166">
    <property type="component" value="Unassembled WGS sequence"/>
</dbReference>
<proteinExistence type="predicted"/>
<dbReference type="InParanoid" id="A0A0C3FKL8"/>
<feature type="non-terminal residue" evidence="1">
    <location>
        <position position="1"/>
    </location>
</feature>
<evidence type="ECO:0000313" key="1">
    <source>
        <dbReference type="EMBL" id="KIM80509.1"/>
    </source>
</evidence>
<keyword evidence="2" id="KW-1185">Reference proteome</keyword>
<sequence>FVIHFHQHPEIPFDAHGTHLTASEIHEGAVFDMYEYCRRHDLVQVWAYMWNCWYNPTQWPLWARSAAPGIPRLKTTMVSESQWKVIKHNDLAMFNRPRLDLVIHVLINRLLPRVRVTLADVLGTRRQARAASPNDWQQDFRAEWLDMSKPDELRNIERQLEILKSGKKTKARTAKLAELEA</sequence>
<name>A0A0C3FKL8_PILCF</name>
<dbReference type="OrthoDB" id="3262412at2759"/>
<dbReference type="HOGENOM" id="CLU_099114_0_0_1"/>
<dbReference type="EMBL" id="KN833003">
    <property type="protein sequence ID" value="KIM80509.1"/>
    <property type="molecule type" value="Genomic_DNA"/>
</dbReference>